<protein>
    <recommendedName>
        <fullName evidence="1">HTH marR-type domain-containing protein</fullName>
    </recommendedName>
</protein>
<dbReference type="Proteomes" id="UP001144471">
    <property type="component" value="Unassembled WGS sequence"/>
</dbReference>
<sequence length="124" mass="14676">MKLIIEYYKFFNEYKARVTLMKDRGVSFVELIVLYSIFSKKRTQREIVDFLQKDRSQIYRVLKKLVEKKLVIKKENEYVITSLGAEVSKNLIEENEKILNILNNKVDLKSLQEKIKEASLAISN</sequence>
<dbReference type="AlphaFoldDB" id="A0A9W6LNY1"/>
<evidence type="ECO:0000313" key="3">
    <source>
        <dbReference type="Proteomes" id="UP001144471"/>
    </source>
</evidence>
<reference evidence="2" key="1">
    <citation type="submission" date="2022-12" db="EMBL/GenBank/DDBJ databases">
        <title>Reference genome sequencing for broad-spectrum identification of bacterial and archaeal isolates by mass spectrometry.</title>
        <authorList>
            <person name="Sekiguchi Y."/>
            <person name="Tourlousse D.M."/>
        </authorList>
    </citation>
    <scope>NUCLEOTIDE SEQUENCE</scope>
    <source>
        <strain evidence="2">10succ1</strain>
    </source>
</reference>
<dbReference type="InterPro" id="IPR036388">
    <property type="entry name" value="WH-like_DNA-bd_sf"/>
</dbReference>
<evidence type="ECO:0000259" key="1">
    <source>
        <dbReference type="Pfam" id="PF13463"/>
    </source>
</evidence>
<dbReference type="SUPFAM" id="SSF46785">
    <property type="entry name" value="Winged helix' DNA-binding domain"/>
    <property type="match status" value="1"/>
</dbReference>
<organism evidence="2 3">
    <name type="scientific">Propionigenium maris DSM 9537</name>
    <dbReference type="NCBI Taxonomy" id="1123000"/>
    <lineage>
        <taxon>Bacteria</taxon>
        <taxon>Fusobacteriati</taxon>
        <taxon>Fusobacteriota</taxon>
        <taxon>Fusobacteriia</taxon>
        <taxon>Fusobacteriales</taxon>
        <taxon>Fusobacteriaceae</taxon>
        <taxon>Propionigenium</taxon>
    </lineage>
</organism>
<dbReference type="Gene3D" id="1.10.10.10">
    <property type="entry name" value="Winged helix-like DNA-binding domain superfamily/Winged helix DNA-binding domain"/>
    <property type="match status" value="1"/>
</dbReference>
<dbReference type="Pfam" id="PF13463">
    <property type="entry name" value="HTH_27"/>
    <property type="match status" value="1"/>
</dbReference>
<gene>
    <name evidence="2" type="ORF">PM10SUCC1_29230</name>
</gene>
<dbReference type="RefSeq" id="WP_281837006.1">
    <property type="nucleotide sequence ID" value="NZ_BSDY01000017.1"/>
</dbReference>
<keyword evidence="3" id="KW-1185">Reference proteome</keyword>
<feature type="domain" description="HTH marR-type" evidence="1">
    <location>
        <begin position="29"/>
        <end position="77"/>
    </location>
</feature>
<dbReference type="InterPro" id="IPR036390">
    <property type="entry name" value="WH_DNA-bd_sf"/>
</dbReference>
<dbReference type="GO" id="GO:0003700">
    <property type="term" value="F:DNA-binding transcription factor activity"/>
    <property type="evidence" value="ECO:0007669"/>
    <property type="project" value="InterPro"/>
</dbReference>
<evidence type="ECO:0000313" key="2">
    <source>
        <dbReference type="EMBL" id="GLI57409.1"/>
    </source>
</evidence>
<comment type="caution">
    <text evidence="2">The sequence shown here is derived from an EMBL/GenBank/DDBJ whole genome shotgun (WGS) entry which is preliminary data.</text>
</comment>
<dbReference type="InterPro" id="IPR000835">
    <property type="entry name" value="HTH_MarR-typ"/>
</dbReference>
<dbReference type="EMBL" id="BSDY01000017">
    <property type="protein sequence ID" value="GLI57409.1"/>
    <property type="molecule type" value="Genomic_DNA"/>
</dbReference>
<proteinExistence type="predicted"/>
<accession>A0A9W6LNY1</accession>
<name>A0A9W6LNY1_9FUSO</name>